<feature type="compositionally biased region" description="Basic and acidic residues" evidence="1">
    <location>
        <begin position="117"/>
        <end position="128"/>
    </location>
</feature>
<gene>
    <name evidence="2" type="ORF">PBIL07802_LOCUS9848</name>
</gene>
<proteinExistence type="predicted"/>
<dbReference type="GO" id="GO:0045046">
    <property type="term" value="P:protein import into peroxisome membrane"/>
    <property type="evidence" value="ECO:0007669"/>
    <property type="project" value="TreeGrafter"/>
</dbReference>
<accession>A0A7S3G3Q8</accession>
<dbReference type="GO" id="GO:0033328">
    <property type="term" value="F:peroxisome membrane targeting sequence binding"/>
    <property type="evidence" value="ECO:0007669"/>
    <property type="project" value="TreeGrafter"/>
</dbReference>
<feature type="region of interest" description="Disordered" evidence="1">
    <location>
        <begin position="27"/>
        <end position="60"/>
    </location>
</feature>
<evidence type="ECO:0000313" key="2">
    <source>
        <dbReference type="EMBL" id="CAE0247656.1"/>
    </source>
</evidence>
<dbReference type="AlphaFoldDB" id="A0A7S3G3Q8"/>
<dbReference type="PANTHER" id="PTHR12774">
    <property type="entry name" value="PEROXISOMAL BIOGENESIS FACTOR 19"/>
    <property type="match status" value="1"/>
</dbReference>
<dbReference type="InterPro" id="IPR006708">
    <property type="entry name" value="Pex19"/>
</dbReference>
<feature type="compositionally biased region" description="Basic and acidic residues" evidence="1">
    <location>
        <begin position="77"/>
        <end position="104"/>
    </location>
</feature>
<sequence length="314" mass="36008">MSAAQIAMADQSLDDILDDALKDFDVQSKDVKASKKKGVAKGQGKDKGGKGETHTPRKETDVFALLYKDMETLLREFEGDDVEGAKARQEQRRNTAEKRVREGEQSSEGGSEENFADEVKRRERQRREEEEEEEIEAEKSTFRSSIRRSLRHLSTASNRASYTVREDPQDAEKVLDDILDEFENLGKDDEFVGAVDGLVELLMGKEFLYQPLRDMNEKYPEWLEKEKDNLSDEDYDKYVRQSHCIREMVRIYDEEKGENKEEIFELLQEMQQCGQPPQELMKELAPGIDFSAGGLPEIPAMSELTVGDKKCTIM</sequence>
<dbReference type="Gene3D" id="1.20.120.900">
    <property type="entry name" value="Pex19, mPTS binding domain"/>
    <property type="match status" value="1"/>
</dbReference>
<feature type="region of interest" description="Disordered" evidence="1">
    <location>
        <begin position="77"/>
        <end position="147"/>
    </location>
</feature>
<organism evidence="2">
    <name type="scientific">Palpitomonas bilix</name>
    <dbReference type="NCBI Taxonomy" id="652834"/>
    <lineage>
        <taxon>Eukaryota</taxon>
        <taxon>Eukaryota incertae sedis</taxon>
    </lineage>
</organism>
<name>A0A7S3G3Q8_9EUKA</name>
<feature type="compositionally biased region" description="Basic and acidic residues" evidence="1">
    <location>
        <begin position="43"/>
        <end position="60"/>
    </location>
</feature>
<dbReference type="GO" id="GO:0005778">
    <property type="term" value="C:peroxisomal membrane"/>
    <property type="evidence" value="ECO:0007669"/>
    <property type="project" value="TreeGrafter"/>
</dbReference>
<dbReference type="InterPro" id="IPR038322">
    <property type="entry name" value="Pex19_C_sf"/>
</dbReference>
<dbReference type="PANTHER" id="PTHR12774:SF2">
    <property type="entry name" value="PEROXISOMAL BIOGENESIS FACTOR 19"/>
    <property type="match status" value="1"/>
</dbReference>
<evidence type="ECO:0008006" key="3">
    <source>
        <dbReference type="Google" id="ProtNLM"/>
    </source>
</evidence>
<dbReference type="Pfam" id="PF04614">
    <property type="entry name" value="Pex19"/>
    <property type="match status" value="1"/>
</dbReference>
<protein>
    <recommendedName>
        <fullName evidence="3">Peroxin-19</fullName>
    </recommendedName>
</protein>
<evidence type="ECO:0000256" key="1">
    <source>
        <dbReference type="SAM" id="MobiDB-lite"/>
    </source>
</evidence>
<dbReference type="EMBL" id="HBIB01015270">
    <property type="protein sequence ID" value="CAE0247656.1"/>
    <property type="molecule type" value="Transcribed_RNA"/>
</dbReference>
<reference evidence="2" key="1">
    <citation type="submission" date="2021-01" db="EMBL/GenBank/DDBJ databases">
        <authorList>
            <person name="Corre E."/>
            <person name="Pelletier E."/>
            <person name="Niang G."/>
            <person name="Scheremetjew M."/>
            <person name="Finn R."/>
            <person name="Kale V."/>
            <person name="Holt S."/>
            <person name="Cochrane G."/>
            <person name="Meng A."/>
            <person name="Brown T."/>
            <person name="Cohen L."/>
        </authorList>
    </citation>
    <scope>NUCLEOTIDE SEQUENCE</scope>
    <source>
        <strain evidence="2">NIES-2562</strain>
    </source>
</reference>